<dbReference type="Proteomes" id="UP000694918">
    <property type="component" value="Unplaced"/>
</dbReference>
<evidence type="ECO:0000313" key="6">
    <source>
        <dbReference type="RefSeq" id="XP_011044956.1"/>
    </source>
</evidence>
<dbReference type="GeneID" id="105139997"/>
<organism evidence="5 6">
    <name type="scientific">Populus euphratica</name>
    <name type="common">Euphrates poplar</name>
    <dbReference type="NCBI Taxonomy" id="75702"/>
    <lineage>
        <taxon>Eukaryota</taxon>
        <taxon>Viridiplantae</taxon>
        <taxon>Streptophyta</taxon>
        <taxon>Embryophyta</taxon>
        <taxon>Tracheophyta</taxon>
        <taxon>Spermatophyta</taxon>
        <taxon>Magnoliopsida</taxon>
        <taxon>eudicotyledons</taxon>
        <taxon>Gunneridae</taxon>
        <taxon>Pentapetalae</taxon>
        <taxon>rosids</taxon>
        <taxon>fabids</taxon>
        <taxon>Malpighiales</taxon>
        <taxon>Salicaceae</taxon>
        <taxon>Saliceae</taxon>
        <taxon>Populus</taxon>
    </lineage>
</organism>
<dbReference type="PANTHER" id="PTHR23077">
    <property type="entry name" value="AAA-FAMILY ATPASE"/>
    <property type="match status" value="1"/>
</dbReference>
<dbReference type="Pfam" id="PF00004">
    <property type="entry name" value="AAA"/>
    <property type="match status" value="1"/>
</dbReference>
<keyword evidence="2" id="KW-0067">ATP-binding</keyword>
<protein>
    <submittedName>
        <fullName evidence="6">Uncharacterized protein LOC105139997</fullName>
    </submittedName>
</protein>
<dbReference type="RefSeq" id="XP_011044956.1">
    <property type="nucleotide sequence ID" value="XM_011046654.1"/>
</dbReference>
<dbReference type="GO" id="GO:0034098">
    <property type="term" value="C:VCP-NPL4-UFD1 AAA ATPase complex"/>
    <property type="evidence" value="ECO:0007669"/>
    <property type="project" value="TreeGrafter"/>
</dbReference>
<dbReference type="GO" id="GO:0097352">
    <property type="term" value="P:autophagosome maturation"/>
    <property type="evidence" value="ECO:0007669"/>
    <property type="project" value="TreeGrafter"/>
</dbReference>
<accession>A0AAJ6VCK2</accession>
<dbReference type="InterPro" id="IPR050168">
    <property type="entry name" value="AAA_ATPase_domain"/>
</dbReference>
<reference evidence="6" key="1">
    <citation type="submission" date="2025-08" db="UniProtKB">
        <authorList>
            <consortium name="RefSeq"/>
        </authorList>
    </citation>
    <scope>IDENTIFICATION</scope>
</reference>
<dbReference type="Pfam" id="PF04780">
    <property type="entry name" value="DUF629"/>
    <property type="match status" value="1"/>
</dbReference>
<proteinExistence type="predicted"/>
<evidence type="ECO:0000259" key="3">
    <source>
        <dbReference type="Pfam" id="PF00004"/>
    </source>
</evidence>
<dbReference type="GO" id="GO:0005829">
    <property type="term" value="C:cytosol"/>
    <property type="evidence" value="ECO:0007669"/>
    <property type="project" value="TreeGrafter"/>
</dbReference>
<dbReference type="InterPro" id="IPR006865">
    <property type="entry name" value="DUF629"/>
</dbReference>
<dbReference type="InterPro" id="IPR027417">
    <property type="entry name" value="P-loop_NTPase"/>
</dbReference>
<keyword evidence="5" id="KW-1185">Reference proteome</keyword>
<dbReference type="GO" id="GO:0051228">
    <property type="term" value="P:mitotic spindle disassembly"/>
    <property type="evidence" value="ECO:0007669"/>
    <property type="project" value="TreeGrafter"/>
</dbReference>
<dbReference type="Gene3D" id="3.40.50.300">
    <property type="entry name" value="P-loop containing nucleotide triphosphate hydrolases"/>
    <property type="match status" value="1"/>
</dbReference>
<dbReference type="GO" id="GO:0005524">
    <property type="term" value="F:ATP binding"/>
    <property type="evidence" value="ECO:0007669"/>
    <property type="project" value="UniProtKB-KW"/>
</dbReference>
<gene>
    <name evidence="6" type="primary">LOC105139997</name>
</gene>
<dbReference type="SUPFAM" id="SSF52540">
    <property type="entry name" value="P-loop containing nucleoside triphosphate hydrolases"/>
    <property type="match status" value="1"/>
</dbReference>
<evidence type="ECO:0000313" key="5">
    <source>
        <dbReference type="Proteomes" id="UP000694918"/>
    </source>
</evidence>
<dbReference type="PANTHER" id="PTHR23077:SF171">
    <property type="entry name" value="NUCLEAR VALOSIN-CONTAINING PROTEIN-LIKE"/>
    <property type="match status" value="1"/>
</dbReference>
<feature type="domain" description="DUF629" evidence="4">
    <location>
        <begin position="48"/>
        <end position="90"/>
    </location>
</feature>
<dbReference type="InterPro" id="IPR003959">
    <property type="entry name" value="ATPase_AAA_core"/>
</dbReference>
<evidence type="ECO:0000256" key="2">
    <source>
        <dbReference type="ARBA" id="ARBA00022840"/>
    </source>
</evidence>
<dbReference type="KEGG" id="peu:105139997"/>
<dbReference type="GO" id="GO:0030970">
    <property type="term" value="P:retrograde protein transport, ER to cytosol"/>
    <property type="evidence" value="ECO:0007669"/>
    <property type="project" value="TreeGrafter"/>
</dbReference>
<name>A0AAJ6VCK2_POPEU</name>
<dbReference type="AlphaFoldDB" id="A0AAJ6VCK2"/>
<evidence type="ECO:0000256" key="1">
    <source>
        <dbReference type="ARBA" id="ARBA00022741"/>
    </source>
</evidence>
<dbReference type="GO" id="GO:0016887">
    <property type="term" value="F:ATP hydrolysis activity"/>
    <property type="evidence" value="ECO:0007669"/>
    <property type="project" value="InterPro"/>
</dbReference>
<dbReference type="GO" id="GO:0031593">
    <property type="term" value="F:polyubiquitin modification-dependent protein binding"/>
    <property type="evidence" value="ECO:0007669"/>
    <property type="project" value="TreeGrafter"/>
</dbReference>
<feature type="domain" description="ATPase AAA-type core" evidence="3">
    <location>
        <begin position="165"/>
        <end position="212"/>
    </location>
</feature>
<keyword evidence="1" id="KW-0547">Nucleotide-binding</keyword>
<sequence length="226" mass="25827">MPKLLYLDWIFDKAQQSAPCVFFYDELDSIVGNGDRVLPANVDIEFAIMDAVKDLCLEEGKKRETNTIFEHRRYDSVNRQQREKLVENEHDGLYEDTYGGITSQFCDLESGKDSNWRTEDQMNQVETFIEIATQQQKEQLSIKLNKIDARNMQFSYMRAHLEALASCKGCHGDSEAANRILNQLLIEMDGMAAKKNVSIIGTTNMSDIINPTFDPALPSLRCLDTR</sequence>
<dbReference type="GO" id="GO:0005634">
    <property type="term" value="C:nucleus"/>
    <property type="evidence" value="ECO:0007669"/>
    <property type="project" value="TreeGrafter"/>
</dbReference>
<evidence type="ECO:0000259" key="4">
    <source>
        <dbReference type="Pfam" id="PF04780"/>
    </source>
</evidence>